<reference evidence="1" key="1">
    <citation type="submission" date="2013-12" db="EMBL/GenBank/DDBJ databases">
        <title>The Genome Sequence of Aphanomyces astaci APO3.</title>
        <authorList>
            <consortium name="The Broad Institute Genomics Platform"/>
            <person name="Russ C."/>
            <person name="Tyler B."/>
            <person name="van West P."/>
            <person name="Dieguez-Uribeondo J."/>
            <person name="Young S.K."/>
            <person name="Zeng Q."/>
            <person name="Gargeya S."/>
            <person name="Fitzgerald M."/>
            <person name="Abouelleil A."/>
            <person name="Alvarado L."/>
            <person name="Chapman S.B."/>
            <person name="Gainer-Dewar J."/>
            <person name="Goldberg J."/>
            <person name="Griggs A."/>
            <person name="Gujja S."/>
            <person name="Hansen M."/>
            <person name="Howarth C."/>
            <person name="Imamovic A."/>
            <person name="Ireland A."/>
            <person name="Larimer J."/>
            <person name="McCowan C."/>
            <person name="Murphy C."/>
            <person name="Pearson M."/>
            <person name="Poon T.W."/>
            <person name="Priest M."/>
            <person name="Roberts A."/>
            <person name="Saif S."/>
            <person name="Shea T."/>
            <person name="Sykes S."/>
            <person name="Wortman J."/>
            <person name="Nusbaum C."/>
            <person name="Birren B."/>
        </authorList>
    </citation>
    <scope>NUCLEOTIDE SEQUENCE [LARGE SCALE GENOMIC DNA]</scope>
    <source>
        <strain evidence="1">APO3</strain>
    </source>
</reference>
<dbReference type="EMBL" id="KI913223">
    <property type="protein sequence ID" value="ETV65836.1"/>
    <property type="molecule type" value="Genomic_DNA"/>
</dbReference>
<proteinExistence type="predicted"/>
<evidence type="ECO:0000313" key="1">
    <source>
        <dbReference type="EMBL" id="ETV65836.1"/>
    </source>
</evidence>
<name>W4FG66_APHAT</name>
<gene>
    <name evidence="1" type="ORF">H257_17563</name>
</gene>
<organism evidence="1">
    <name type="scientific">Aphanomyces astaci</name>
    <name type="common">Crayfish plague agent</name>
    <dbReference type="NCBI Taxonomy" id="112090"/>
    <lineage>
        <taxon>Eukaryota</taxon>
        <taxon>Sar</taxon>
        <taxon>Stramenopiles</taxon>
        <taxon>Oomycota</taxon>
        <taxon>Saprolegniomycetes</taxon>
        <taxon>Saprolegniales</taxon>
        <taxon>Verrucalvaceae</taxon>
        <taxon>Aphanomyces</taxon>
    </lineage>
</organism>
<sequence>MPVEFCCDHHQQKQWHMTHSSLLSPNALPLHPPLATTPPQAEKRKTMDVDHHHPQHLDLSHGITAKRVKIDNDLPLLPAPAAQSSTKPSGLWVQQSHAVVAKPKPATLRKSASVNDLWVKQTIAFVSRDV</sequence>
<dbReference type="GeneID" id="20819559"/>
<accession>W4FG66</accession>
<dbReference type="RefSeq" id="XP_009844699.1">
    <property type="nucleotide sequence ID" value="XM_009846397.1"/>
</dbReference>
<protein>
    <submittedName>
        <fullName evidence="1">Uncharacterized protein</fullName>
    </submittedName>
</protein>
<dbReference type="AlphaFoldDB" id="W4FG66"/>
<dbReference type="OrthoDB" id="78078at2759"/>
<dbReference type="VEuPathDB" id="FungiDB:H257_17563"/>